<accession>A0A0F9E9C6</accession>
<dbReference type="EMBL" id="LAZR01035837">
    <property type="protein sequence ID" value="KKL26446.1"/>
    <property type="molecule type" value="Genomic_DNA"/>
</dbReference>
<dbReference type="AlphaFoldDB" id="A0A0F9E9C6"/>
<gene>
    <name evidence="1" type="ORF">LCGC14_2395230</name>
</gene>
<proteinExistence type="predicted"/>
<reference evidence="1" key="1">
    <citation type="journal article" date="2015" name="Nature">
        <title>Complex archaea that bridge the gap between prokaryotes and eukaryotes.</title>
        <authorList>
            <person name="Spang A."/>
            <person name="Saw J.H."/>
            <person name="Jorgensen S.L."/>
            <person name="Zaremba-Niedzwiedzka K."/>
            <person name="Martijn J."/>
            <person name="Lind A.E."/>
            <person name="van Eijk R."/>
            <person name="Schleper C."/>
            <person name="Guy L."/>
            <person name="Ettema T.J."/>
        </authorList>
    </citation>
    <scope>NUCLEOTIDE SEQUENCE</scope>
</reference>
<evidence type="ECO:0000313" key="1">
    <source>
        <dbReference type="EMBL" id="KKL26446.1"/>
    </source>
</evidence>
<organism evidence="1">
    <name type="scientific">marine sediment metagenome</name>
    <dbReference type="NCBI Taxonomy" id="412755"/>
    <lineage>
        <taxon>unclassified sequences</taxon>
        <taxon>metagenomes</taxon>
        <taxon>ecological metagenomes</taxon>
    </lineage>
</organism>
<sequence>MKPIVIDAGLIQVLQVGDNTRGTLFPAWDDDTVDRTTKAIPAQAEHGYPIFGRYLDTFGTLSDQWLGGVLAPSGMIYGIPHDAESLLKINPSNDTVSTSGTLSSDIGKWAGGV</sequence>
<protein>
    <submittedName>
        <fullName evidence="1">Uncharacterized protein</fullName>
    </submittedName>
</protein>
<name>A0A0F9E9C6_9ZZZZ</name>
<feature type="non-terminal residue" evidence="1">
    <location>
        <position position="113"/>
    </location>
</feature>
<comment type="caution">
    <text evidence="1">The sequence shown here is derived from an EMBL/GenBank/DDBJ whole genome shotgun (WGS) entry which is preliminary data.</text>
</comment>